<reference evidence="3" key="1">
    <citation type="journal article" date="2020" name="bioRxiv">
        <title>Comparative genomics of Chlamydomonas.</title>
        <authorList>
            <person name="Craig R.J."/>
            <person name="Hasan A.R."/>
            <person name="Ness R.W."/>
            <person name="Keightley P.D."/>
        </authorList>
    </citation>
    <scope>NUCLEOTIDE SEQUENCE</scope>
    <source>
        <strain evidence="3">CCAP 11/70</strain>
    </source>
</reference>
<feature type="domain" description="DUF1254" evidence="2">
    <location>
        <begin position="80"/>
        <end position="190"/>
    </location>
</feature>
<dbReference type="Pfam" id="PF06863">
    <property type="entry name" value="DUF1254"/>
    <property type="match status" value="1"/>
</dbReference>
<accession>A0A835Y5E1</accession>
<dbReference type="EMBL" id="JAEHOE010000019">
    <property type="protein sequence ID" value="KAG2496321.1"/>
    <property type="molecule type" value="Genomic_DNA"/>
</dbReference>
<dbReference type="PANTHER" id="PTHR36509">
    <property type="entry name" value="BLL3101 PROTEIN"/>
    <property type="match status" value="1"/>
</dbReference>
<dbReference type="Gene3D" id="2.60.120.600">
    <property type="entry name" value="Domain of unknown function DUF1214, C-terminal domain"/>
    <property type="match status" value="1"/>
</dbReference>
<feature type="domain" description="DUF1214" evidence="1">
    <location>
        <begin position="350"/>
        <end position="464"/>
    </location>
</feature>
<sequence>MTSALSQLPIGGSDSLIANPDIAHAISSTNVIDLVRNPDTAERAATLGAAVPDDWASDPYKSRLLADAIESFIFLYSPAMYSLAHTELSQAPYRVRVPPVKGRFYSLVVYDVYQNAIVSLGSSQWITDGIDLLLVGPSSPRDAVDSYRALQTNLGPKVQGGGPHTEIVEVPTDLALVVVRTLLLNQSNIVSEPDIGPWEALKAGFSVVPYRTAVDPNATFARPPFPAAQLLNASADPATWYSWAASVLAEFPPPPGYLGYPLSGRLKRLGLFGGAAFNFSSLPEDVGTALTWAVPIGNRLIDAGILNRYEFLQSSNWRLSTRTLGYYGNDYYTNAVTAKGYWLPNTGVDAIYAFAFVDEQGEPLSGADGAQYSLTLTKHTLQYDAARTGWWSLIVYDQQSGLVENSLKRYGVGERTQGLVYADSGDLTLHLASSPPSDPTHLHNWVPVPNGPFVAVLRIYNPTQDFLDGKVLIEPVVRHEDSPSASPSPSRPPTYP</sequence>
<dbReference type="Pfam" id="PF06742">
    <property type="entry name" value="DUF1214"/>
    <property type="match status" value="1"/>
</dbReference>
<dbReference type="InterPro" id="IPR010621">
    <property type="entry name" value="DUF1214"/>
</dbReference>
<dbReference type="PANTHER" id="PTHR36509:SF2">
    <property type="entry name" value="BLL3101 PROTEIN"/>
    <property type="match status" value="1"/>
</dbReference>
<dbReference type="SUPFAM" id="SSF160935">
    <property type="entry name" value="VPA0735-like"/>
    <property type="match status" value="1"/>
</dbReference>
<dbReference type="Proteomes" id="UP000612055">
    <property type="component" value="Unassembled WGS sequence"/>
</dbReference>
<evidence type="ECO:0000313" key="3">
    <source>
        <dbReference type="EMBL" id="KAG2496321.1"/>
    </source>
</evidence>
<proteinExistence type="predicted"/>
<keyword evidence="4" id="KW-1185">Reference proteome</keyword>
<protein>
    <recommendedName>
        <fullName evidence="5">DUF1254 domain-containing protein</fullName>
    </recommendedName>
</protein>
<gene>
    <name evidence="3" type="ORF">HYH03_005553</name>
</gene>
<comment type="caution">
    <text evidence="3">The sequence shown here is derived from an EMBL/GenBank/DDBJ whole genome shotgun (WGS) entry which is preliminary data.</text>
</comment>
<dbReference type="InterPro" id="IPR010679">
    <property type="entry name" value="DUF1254"/>
</dbReference>
<evidence type="ECO:0008006" key="5">
    <source>
        <dbReference type="Google" id="ProtNLM"/>
    </source>
</evidence>
<dbReference type="InterPro" id="IPR037049">
    <property type="entry name" value="DUF1214_C_sf"/>
</dbReference>
<evidence type="ECO:0000259" key="1">
    <source>
        <dbReference type="Pfam" id="PF06742"/>
    </source>
</evidence>
<evidence type="ECO:0000259" key="2">
    <source>
        <dbReference type="Pfam" id="PF06863"/>
    </source>
</evidence>
<evidence type="ECO:0000313" key="4">
    <source>
        <dbReference type="Proteomes" id="UP000612055"/>
    </source>
</evidence>
<dbReference type="AlphaFoldDB" id="A0A835Y5E1"/>
<organism evidence="3 4">
    <name type="scientific">Edaphochlamys debaryana</name>
    <dbReference type="NCBI Taxonomy" id="47281"/>
    <lineage>
        <taxon>Eukaryota</taxon>
        <taxon>Viridiplantae</taxon>
        <taxon>Chlorophyta</taxon>
        <taxon>core chlorophytes</taxon>
        <taxon>Chlorophyceae</taxon>
        <taxon>CS clade</taxon>
        <taxon>Chlamydomonadales</taxon>
        <taxon>Chlamydomonadales incertae sedis</taxon>
        <taxon>Edaphochlamys</taxon>
    </lineage>
</organism>
<name>A0A835Y5E1_9CHLO</name>
<dbReference type="OrthoDB" id="536103at2759"/>